<evidence type="ECO:0000313" key="2">
    <source>
        <dbReference type="Proteomes" id="UP000076154"/>
    </source>
</evidence>
<dbReference type="Proteomes" id="UP000076154">
    <property type="component" value="Unassembled WGS sequence"/>
</dbReference>
<gene>
    <name evidence="1" type="ORF">Hypma_013940</name>
</gene>
<name>A0A369KG16_HYPMA</name>
<sequence>MFTTHRNGRTSGDDAFLQLQTMSTAITTDRENLVVASDFEKLRSLDITLEDSVGVECILDSGSQIVARERRYGNDSAHQSIGPHHDNGIGKRNHRQYHGSHSIGGHEFFVQCQVVKDAGYDMPWGAVLHPTESVTKDFQRR</sequence>
<evidence type="ECO:0000313" key="1">
    <source>
        <dbReference type="EMBL" id="RDB29846.1"/>
    </source>
</evidence>
<keyword evidence="2" id="KW-1185">Reference proteome</keyword>
<organism evidence="1 2">
    <name type="scientific">Hypsizygus marmoreus</name>
    <name type="common">White beech mushroom</name>
    <name type="synonym">Agaricus marmoreus</name>
    <dbReference type="NCBI Taxonomy" id="39966"/>
    <lineage>
        <taxon>Eukaryota</taxon>
        <taxon>Fungi</taxon>
        <taxon>Dikarya</taxon>
        <taxon>Basidiomycota</taxon>
        <taxon>Agaricomycotina</taxon>
        <taxon>Agaricomycetes</taxon>
        <taxon>Agaricomycetidae</taxon>
        <taxon>Agaricales</taxon>
        <taxon>Tricholomatineae</taxon>
        <taxon>Lyophyllaceae</taxon>
        <taxon>Hypsizygus</taxon>
    </lineage>
</organism>
<proteinExistence type="predicted"/>
<reference evidence="1" key="1">
    <citation type="submission" date="2018-04" db="EMBL/GenBank/DDBJ databases">
        <title>Whole genome sequencing of Hypsizygus marmoreus.</title>
        <authorList>
            <person name="Choi I.-G."/>
            <person name="Min B."/>
            <person name="Kim J.-G."/>
            <person name="Kim S."/>
            <person name="Oh Y.-L."/>
            <person name="Kong W.-S."/>
            <person name="Park H."/>
            <person name="Jeong J."/>
            <person name="Song E.-S."/>
        </authorList>
    </citation>
    <scope>NUCLEOTIDE SEQUENCE [LARGE SCALE GENOMIC DNA]</scope>
    <source>
        <strain evidence="1">51987-8</strain>
    </source>
</reference>
<comment type="caution">
    <text evidence="1">The sequence shown here is derived from an EMBL/GenBank/DDBJ whole genome shotgun (WGS) entry which is preliminary data.</text>
</comment>
<accession>A0A369KG16</accession>
<protein>
    <submittedName>
        <fullName evidence="1">Uncharacterized protein</fullName>
    </submittedName>
</protein>
<dbReference type="InParanoid" id="A0A369KG16"/>
<dbReference type="EMBL" id="LUEZ02000009">
    <property type="protein sequence ID" value="RDB29846.1"/>
    <property type="molecule type" value="Genomic_DNA"/>
</dbReference>
<dbReference type="AlphaFoldDB" id="A0A369KG16"/>
<dbReference type="OrthoDB" id="5596707at2759"/>